<dbReference type="Pfam" id="PF13855">
    <property type="entry name" value="LRR_8"/>
    <property type="match status" value="3"/>
</dbReference>
<evidence type="ECO:0000256" key="2">
    <source>
        <dbReference type="ARBA" id="ARBA00009592"/>
    </source>
</evidence>
<dbReference type="Pfam" id="PF12799">
    <property type="entry name" value="LRR_4"/>
    <property type="match status" value="1"/>
</dbReference>
<evidence type="ECO:0000256" key="10">
    <source>
        <dbReference type="ARBA" id="ARBA00023170"/>
    </source>
</evidence>
<comment type="caution">
    <text evidence="13">The sequence shown here is derived from an EMBL/GenBank/DDBJ whole genome shotgun (WGS) entry which is preliminary data.</text>
</comment>
<dbReference type="EMBL" id="BTGU01000084">
    <property type="protein sequence ID" value="GMN59096.1"/>
    <property type="molecule type" value="Genomic_DNA"/>
</dbReference>
<keyword evidence="5" id="KW-0812">Transmembrane</keyword>
<evidence type="ECO:0000256" key="4">
    <source>
        <dbReference type="ARBA" id="ARBA00022614"/>
    </source>
</evidence>
<comment type="similarity">
    <text evidence="2">Belongs to the RLP family.</text>
</comment>
<dbReference type="FunFam" id="3.80.10.10:FF:000095">
    <property type="entry name" value="LRR receptor-like serine/threonine-protein kinase GSO1"/>
    <property type="match status" value="1"/>
</dbReference>
<dbReference type="PANTHER" id="PTHR48061:SF2">
    <property type="entry name" value="RECEPTOR LIKE PROTEIN 30-LIKE"/>
    <property type="match status" value="1"/>
</dbReference>
<feature type="domain" description="Leucine-rich repeat-containing N-terminal plant-type" evidence="12">
    <location>
        <begin position="21"/>
        <end position="59"/>
    </location>
</feature>
<comment type="subcellular location">
    <subcellularLocation>
        <location evidence="1">Cell membrane</location>
        <topology evidence="1">Single-pass type I membrane protein</topology>
    </subcellularLocation>
</comment>
<evidence type="ECO:0000256" key="5">
    <source>
        <dbReference type="ARBA" id="ARBA00022692"/>
    </source>
</evidence>
<dbReference type="SMART" id="SM00364">
    <property type="entry name" value="LRR_BAC"/>
    <property type="match status" value="6"/>
</dbReference>
<evidence type="ECO:0000313" key="14">
    <source>
        <dbReference type="Proteomes" id="UP001187192"/>
    </source>
</evidence>
<dbReference type="AlphaFoldDB" id="A0AA88DPG4"/>
<dbReference type="Proteomes" id="UP001187192">
    <property type="component" value="Unassembled WGS sequence"/>
</dbReference>
<keyword evidence="8" id="KW-1133">Transmembrane helix</keyword>
<dbReference type="SMART" id="SM00369">
    <property type="entry name" value="LRR_TYP"/>
    <property type="match status" value="6"/>
</dbReference>
<dbReference type="PROSITE" id="PS51450">
    <property type="entry name" value="LRR"/>
    <property type="match status" value="2"/>
</dbReference>
<evidence type="ECO:0000256" key="3">
    <source>
        <dbReference type="ARBA" id="ARBA00022475"/>
    </source>
</evidence>
<dbReference type="InterPro" id="IPR032675">
    <property type="entry name" value="LRR_dom_sf"/>
</dbReference>
<evidence type="ECO:0000256" key="7">
    <source>
        <dbReference type="ARBA" id="ARBA00022737"/>
    </source>
</evidence>
<dbReference type="InterPro" id="IPR003591">
    <property type="entry name" value="Leu-rich_rpt_typical-subtyp"/>
</dbReference>
<dbReference type="SUPFAM" id="SSF52058">
    <property type="entry name" value="L domain-like"/>
    <property type="match status" value="4"/>
</dbReference>
<gene>
    <name evidence="13" type="ORF">TIFTF001_028191</name>
</gene>
<dbReference type="Pfam" id="PF00560">
    <property type="entry name" value="LRR_1"/>
    <property type="match status" value="5"/>
</dbReference>
<dbReference type="FunFam" id="3.80.10.10:FF:000213">
    <property type="entry name" value="Tyrosine-sulfated glycopeptide receptor 1"/>
    <property type="match status" value="1"/>
</dbReference>
<evidence type="ECO:0000256" key="1">
    <source>
        <dbReference type="ARBA" id="ARBA00004251"/>
    </source>
</evidence>
<protein>
    <recommendedName>
        <fullName evidence="12">Leucine-rich repeat-containing N-terminal plant-type domain-containing protein</fullName>
    </recommendedName>
</protein>
<reference evidence="13" key="1">
    <citation type="submission" date="2023-07" db="EMBL/GenBank/DDBJ databases">
        <title>draft genome sequence of fig (Ficus carica).</title>
        <authorList>
            <person name="Takahashi T."/>
            <person name="Nishimura K."/>
        </authorList>
    </citation>
    <scope>NUCLEOTIDE SEQUENCE</scope>
</reference>
<evidence type="ECO:0000256" key="11">
    <source>
        <dbReference type="ARBA" id="ARBA00023180"/>
    </source>
</evidence>
<dbReference type="GO" id="GO:0005886">
    <property type="term" value="C:plasma membrane"/>
    <property type="evidence" value="ECO:0007669"/>
    <property type="project" value="UniProtKB-SubCell"/>
</dbReference>
<sequence length="1065" mass="117687">MCLILLSLCTLVFAGECLRSQQSFLFQLKNSLNFSSVNSRKLVHWNKDSDCCSWEGVVCEEGCVTHLDISHEGIDSGLDNSSPLFNLQHLKSLNVSYNRFNSTIPSRIGDLTNLSHLNLGCAGFRGQVPVQISRLSGLITLDLSTNCSSDERNLEIPNLSMLVQNFSKLEELHLDGANISAHQNGWCQALSSSLPNLRVLSLVNSYVPGPLNESLGELQFLSSIHLEGTNLSSPVPESFAKFPNLILLNLRGCGLRGTFPSGIFQVPTLQIIDLSNNEFLLGTLPEFTINNSLQELHLSSTRFAGSLPASFGNLQSLSTLDLSMCQFIGPLPISMSNLTSFVNIRMSHNNFTGPMPFFDLSSMIIEIDLSHNGLTGNISLSLFSSTLKRIVLSNNQFSGPIPEFPEFSTIFPYLDTLDLSHNNLEGPIPTSLFIFGMNLTSVNLSYNKFNDIQLPQMLTWDSYLITLDLSYNSLTSFPDLKCLSELRILNLSNNQIVGEIPSWIWEIGNNSLMHLSLSGNYLKGMQEPFSLPESLVFLDLHLNQLQGNISVLPQSLGYLDLSGNYFTSLPNGNFHGNSTITFFSLSNNSLAGAIPDSICKFQHISSLDLSHNNLSGRIPTCLIETSSSRDMLNLRNNNFKGSIPDVFPRGCKLKALNLDGNFIEGKIPKSLANCSGLEVLDLGHNELTDDFPCLLKNITTLRVLILRSNKLYGSIECANANGSWPMLQIFDLADNNFSGELPSRWLTKLQGMMGHDDVLSGILSLDDGFKQSYHYMVTIYFLYPSDPNDGEMGPSQRRYAHEFTFEEIVHYMYTVTVTYKGREIELPKILAIFTCIDLSGNNFHGPIPAELGQLRALYILNLSSNALTGQIPSSLGNLRNLESFDLSCNNLSGRIPTQLQSLSFLSFLNLSFNHLVGMIPTGKQFDTFSADSYIGNKGLCGFPLTKNCSDKVADPKEDSHTNSGRKIDWTLLSAEIGLLTGFAIVVAPLMFSCRWRISNGSEEQFSVIEVFLDNEDFKMAGHSGWRVEIVYCFVSSLSEYVALLCARADCISCVKVGFSPVGRNA</sequence>
<evidence type="ECO:0000256" key="8">
    <source>
        <dbReference type="ARBA" id="ARBA00022989"/>
    </source>
</evidence>
<keyword evidence="10" id="KW-0675">Receptor</keyword>
<keyword evidence="14" id="KW-1185">Reference proteome</keyword>
<dbReference type="FunFam" id="3.80.10.10:FF:000041">
    <property type="entry name" value="LRR receptor-like serine/threonine-protein kinase ERECTA"/>
    <property type="match status" value="1"/>
</dbReference>
<evidence type="ECO:0000259" key="12">
    <source>
        <dbReference type="Pfam" id="PF08263"/>
    </source>
</evidence>
<dbReference type="PRINTS" id="PR00019">
    <property type="entry name" value="LEURICHRPT"/>
</dbReference>
<keyword evidence="6" id="KW-0732">Signal</keyword>
<dbReference type="Pfam" id="PF08263">
    <property type="entry name" value="LRRNT_2"/>
    <property type="match status" value="1"/>
</dbReference>
<name>A0AA88DPG4_FICCA</name>
<evidence type="ECO:0000313" key="13">
    <source>
        <dbReference type="EMBL" id="GMN59096.1"/>
    </source>
</evidence>
<dbReference type="InterPro" id="IPR013210">
    <property type="entry name" value="LRR_N_plant-typ"/>
</dbReference>
<evidence type="ECO:0000256" key="9">
    <source>
        <dbReference type="ARBA" id="ARBA00023136"/>
    </source>
</evidence>
<evidence type="ECO:0000256" key="6">
    <source>
        <dbReference type="ARBA" id="ARBA00022729"/>
    </source>
</evidence>
<keyword evidence="11" id="KW-0325">Glycoprotein</keyword>
<keyword evidence="4" id="KW-0433">Leucine-rich repeat</keyword>
<dbReference type="InterPro" id="IPR001611">
    <property type="entry name" value="Leu-rich_rpt"/>
</dbReference>
<dbReference type="InterPro" id="IPR046956">
    <property type="entry name" value="RLP23-like"/>
</dbReference>
<dbReference type="InterPro" id="IPR025875">
    <property type="entry name" value="Leu-rich_rpt_4"/>
</dbReference>
<proteinExistence type="inferred from homology"/>
<keyword evidence="7" id="KW-0677">Repeat</keyword>
<keyword evidence="9" id="KW-0472">Membrane</keyword>
<dbReference type="PANTHER" id="PTHR48061">
    <property type="entry name" value="LEUCINE-RICH REPEAT RECEPTOR PROTEIN KINASE EMS1-LIKE-RELATED"/>
    <property type="match status" value="1"/>
</dbReference>
<keyword evidence="3" id="KW-1003">Cell membrane</keyword>
<organism evidence="13 14">
    <name type="scientific">Ficus carica</name>
    <name type="common">Common fig</name>
    <dbReference type="NCBI Taxonomy" id="3494"/>
    <lineage>
        <taxon>Eukaryota</taxon>
        <taxon>Viridiplantae</taxon>
        <taxon>Streptophyta</taxon>
        <taxon>Embryophyta</taxon>
        <taxon>Tracheophyta</taxon>
        <taxon>Spermatophyta</taxon>
        <taxon>Magnoliopsida</taxon>
        <taxon>eudicotyledons</taxon>
        <taxon>Gunneridae</taxon>
        <taxon>Pentapetalae</taxon>
        <taxon>rosids</taxon>
        <taxon>fabids</taxon>
        <taxon>Rosales</taxon>
        <taxon>Moraceae</taxon>
        <taxon>Ficeae</taxon>
        <taxon>Ficus</taxon>
    </lineage>
</organism>
<accession>A0AA88DPG4</accession>
<dbReference type="Gene3D" id="3.80.10.10">
    <property type="entry name" value="Ribonuclease Inhibitor"/>
    <property type="match status" value="5"/>
</dbReference>